<dbReference type="EMBL" id="ODYU01010297">
    <property type="protein sequence ID" value="SOQ55307.1"/>
    <property type="molecule type" value="Genomic_DNA"/>
</dbReference>
<organism evidence="1">
    <name type="scientific">Spodoptera frugiperda</name>
    <name type="common">Fall armyworm</name>
    <dbReference type="NCBI Taxonomy" id="7108"/>
    <lineage>
        <taxon>Eukaryota</taxon>
        <taxon>Metazoa</taxon>
        <taxon>Ecdysozoa</taxon>
        <taxon>Arthropoda</taxon>
        <taxon>Hexapoda</taxon>
        <taxon>Insecta</taxon>
        <taxon>Pterygota</taxon>
        <taxon>Neoptera</taxon>
        <taxon>Endopterygota</taxon>
        <taxon>Lepidoptera</taxon>
        <taxon>Glossata</taxon>
        <taxon>Ditrysia</taxon>
        <taxon>Noctuoidea</taxon>
        <taxon>Noctuidae</taxon>
        <taxon>Amphipyrinae</taxon>
        <taxon>Spodoptera</taxon>
    </lineage>
</organism>
<dbReference type="AlphaFoldDB" id="A0A2H1WQM9"/>
<proteinExistence type="predicted"/>
<protein>
    <submittedName>
        <fullName evidence="1">SFRICE_034236</fullName>
    </submittedName>
</protein>
<gene>
    <name evidence="1" type="ORF">SFRICE_034236</name>
</gene>
<accession>A0A2H1WQM9</accession>
<evidence type="ECO:0000313" key="1">
    <source>
        <dbReference type="EMBL" id="SOQ55307.1"/>
    </source>
</evidence>
<sequence>MQGRNKQEIFNYRRGVGRALAHSIGATPVERAVLRQRRTHARHRGARMLLTMQNVYFLTQHHPACSAWNGTGAAILENGFPAFHEKKFLVAVGGDVTQPIRRVCTLLMMKSPSGGKSSNDFSRQSKARGSVRLLLTKNHPVPTPALRASVGFSARGLMSGWAFAPPTEKRRPAALAVDYLADLPGLRLEKQK</sequence>
<reference evidence="1" key="1">
    <citation type="submission" date="2016-07" db="EMBL/GenBank/DDBJ databases">
        <authorList>
            <person name="Bretaudeau A."/>
        </authorList>
    </citation>
    <scope>NUCLEOTIDE SEQUENCE</scope>
    <source>
        <strain evidence="1">Rice</strain>
        <tissue evidence="1">Whole body</tissue>
    </source>
</reference>
<name>A0A2H1WQM9_SPOFR</name>